<proteinExistence type="inferred from homology"/>
<feature type="repeat" description="PPR" evidence="3">
    <location>
        <begin position="199"/>
        <end position="233"/>
    </location>
</feature>
<feature type="repeat" description="PPR" evidence="3">
    <location>
        <begin position="261"/>
        <end position="295"/>
    </location>
</feature>
<dbReference type="Proteomes" id="UP001567538">
    <property type="component" value="Unassembled WGS sequence"/>
</dbReference>
<evidence type="ECO:0000313" key="5">
    <source>
        <dbReference type="Proteomes" id="UP001567538"/>
    </source>
</evidence>
<comment type="caution">
    <text evidence="4">The sequence shown here is derived from an EMBL/GenBank/DDBJ whole genome shotgun (WGS) entry which is preliminary data.</text>
</comment>
<dbReference type="PANTHER" id="PTHR47926:SF456">
    <property type="entry name" value="PENTATRICOPEPTIDE REPEAT-CONTAINING PROTEIN ELI1, CHLOROPLASTIC"/>
    <property type="match status" value="1"/>
</dbReference>
<dbReference type="AlphaFoldDB" id="A0ABD1GQQ8"/>
<keyword evidence="5" id="KW-1185">Reference proteome</keyword>
<comment type="similarity">
    <text evidence="2">Belongs to the PPR family. PCMP-E subfamily.</text>
</comment>
<protein>
    <recommendedName>
        <fullName evidence="6">Chlororespiratory reduction 4</fullName>
    </recommendedName>
</protein>
<feature type="repeat" description="PPR" evidence="3">
    <location>
        <begin position="167"/>
        <end position="198"/>
    </location>
</feature>
<evidence type="ECO:0000256" key="2">
    <source>
        <dbReference type="ARBA" id="ARBA00061659"/>
    </source>
</evidence>
<reference evidence="4 5" key="1">
    <citation type="submission" date="2024-06" db="EMBL/GenBank/DDBJ databases">
        <title>A chromosome level genome sequence of Diviner's sage (Salvia divinorum).</title>
        <authorList>
            <person name="Ford S.A."/>
            <person name="Ro D.-K."/>
            <person name="Ness R.W."/>
            <person name="Phillips M.A."/>
        </authorList>
    </citation>
    <scope>NUCLEOTIDE SEQUENCE [LARGE SCALE GENOMIC DNA]</scope>
    <source>
        <strain evidence="4">SAF-2024a</strain>
        <tissue evidence="4">Leaf</tissue>
    </source>
</reference>
<dbReference type="EMBL" id="JBEAFC010000008">
    <property type="protein sequence ID" value="KAL1546466.1"/>
    <property type="molecule type" value="Genomic_DNA"/>
</dbReference>
<dbReference type="FunFam" id="1.25.40.10:FF:000277">
    <property type="entry name" value="Pentatricopeptide repeat-containing protein, mitochondrial"/>
    <property type="match status" value="1"/>
</dbReference>
<dbReference type="Pfam" id="PF13041">
    <property type="entry name" value="PPR_2"/>
    <property type="match status" value="2"/>
</dbReference>
<evidence type="ECO:0008006" key="6">
    <source>
        <dbReference type="Google" id="ProtNLM"/>
    </source>
</evidence>
<evidence type="ECO:0000313" key="4">
    <source>
        <dbReference type="EMBL" id="KAL1546466.1"/>
    </source>
</evidence>
<dbReference type="PANTHER" id="PTHR47926">
    <property type="entry name" value="PENTATRICOPEPTIDE REPEAT-CONTAINING PROTEIN"/>
    <property type="match status" value="1"/>
</dbReference>
<dbReference type="InterPro" id="IPR046960">
    <property type="entry name" value="PPR_At4g14850-like_plant"/>
</dbReference>
<accession>A0ABD1GQQ8</accession>
<dbReference type="InterPro" id="IPR002885">
    <property type="entry name" value="PPR_rpt"/>
</dbReference>
<dbReference type="PROSITE" id="PS51375">
    <property type="entry name" value="PPR"/>
    <property type="match status" value="5"/>
</dbReference>
<dbReference type="Gene3D" id="1.25.40.10">
    <property type="entry name" value="Tetratricopeptide repeat domain"/>
    <property type="match status" value="4"/>
</dbReference>
<organism evidence="4 5">
    <name type="scientific">Salvia divinorum</name>
    <name type="common">Maria pastora</name>
    <name type="synonym">Diviner's sage</name>
    <dbReference type="NCBI Taxonomy" id="28513"/>
    <lineage>
        <taxon>Eukaryota</taxon>
        <taxon>Viridiplantae</taxon>
        <taxon>Streptophyta</taxon>
        <taxon>Embryophyta</taxon>
        <taxon>Tracheophyta</taxon>
        <taxon>Spermatophyta</taxon>
        <taxon>Magnoliopsida</taxon>
        <taxon>eudicotyledons</taxon>
        <taxon>Gunneridae</taxon>
        <taxon>Pentapetalae</taxon>
        <taxon>asterids</taxon>
        <taxon>lamiids</taxon>
        <taxon>Lamiales</taxon>
        <taxon>Lamiaceae</taxon>
        <taxon>Nepetoideae</taxon>
        <taxon>Mentheae</taxon>
        <taxon>Salviinae</taxon>
        <taxon>Salvia</taxon>
        <taxon>Salvia subgen. Calosphace</taxon>
    </lineage>
</organism>
<dbReference type="InterPro" id="IPR011990">
    <property type="entry name" value="TPR-like_helical_dom_sf"/>
</dbReference>
<feature type="repeat" description="PPR" evidence="3">
    <location>
        <begin position="134"/>
        <end position="164"/>
    </location>
</feature>
<dbReference type="GO" id="GO:0016556">
    <property type="term" value="P:mRNA modification"/>
    <property type="evidence" value="ECO:0007669"/>
    <property type="project" value="UniProtKB-ARBA"/>
</dbReference>
<evidence type="ECO:0000256" key="3">
    <source>
        <dbReference type="PROSITE-ProRule" id="PRU00708"/>
    </source>
</evidence>
<dbReference type="Pfam" id="PF01535">
    <property type="entry name" value="PPR"/>
    <property type="match status" value="7"/>
</dbReference>
<gene>
    <name evidence="4" type="ORF">AAHA92_23062</name>
</gene>
<dbReference type="GO" id="GO:0005737">
    <property type="term" value="C:cytoplasm"/>
    <property type="evidence" value="ECO:0007669"/>
    <property type="project" value="UniProtKB-ARBA"/>
</dbReference>
<dbReference type="NCBIfam" id="TIGR00756">
    <property type="entry name" value="PPR"/>
    <property type="match status" value="7"/>
</dbReference>
<feature type="repeat" description="PPR" evidence="3">
    <location>
        <begin position="364"/>
        <end position="398"/>
    </location>
</feature>
<evidence type="ECO:0000256" key="1">
    <source>
        <dbReference type="ARBA" id="ARBA00022737"/>
    </source>
</evidence>
<keyword evidence="1" id="KW-0677">Repeat</keyword>
<sequence length="555" mass="61810">MLLSAASAHPWNPPSPAFDIASKCKTRTEINQIHANLITTVIKSYSHGDEPENAFQLFVLMLVGDILPDEYSFSLVLKSCSRLSLLSGGIQIHGLMLKLGFESDLFLQNCLISMYVKCGIVQLGRQVFDRMLKDSFSYNLMIDGYVKRGMVSFARELFDAIPSEMKNLVSWNTMISGYLKMENGFQSAKELFDKMPQRDLVSWNLMIDCSAKSGKMDMARDLFDRMPKRDVVSWASMIDGYAKLGNMGAARGYFDAMPRRDVVSCNAMMAGYVSNGCYEEALKLFHDMLGRASEFAPDSVTLLTALSAATQLGCIDQGMAIQGYMEENGFTTRGKLGVALVDMYAKCGSIEQAIDVFEGIQEKTIDHWNAMIGGLAIHGLGDLAFDLFMEMERLSLKPDGITFVAVLHACGHSGMMKEGMICFEVMRRLHKMVPKVQHYGCMVDILSRAGHIEEAAKFVEQMPIQPNDVVLRTLLSACSTYENLDIGEPVAKHLIRKVRTLMKQREVNKVPGYSWLELEGTMHEFFVGSTFDHEAIVLDLDGRSSAISMDRAGLS</sequence>
<name>A0ABD1GQQ8_SALDI</name>